<sequence length="442" mass="50988">MPRDENMADNDSQYPLHENVFRGDVRRVSALLRTHDVAQKDVHGNTPLHLAVMLGQKECVQLLLAHNAPVKVKNFQGWNCLAEAISYGDRQTILSLLRKLKQQSREAMDFRRPDLIHILNRMGDFYMELKWDFQSWIPLVSRILPSDICKIHKKGSNIRLDTTLVDFNDMKWERGDITFLFTGNDKPSKSLTVLDNNLRVYQNVRYEDTEAEIEDEVDILMSSDIVAAQISTKTVTFQRAQSGWLVRENKTEMVGRFLSDFYYINGLTFESRKRREHLTEEDLHKNKAIIESFTRGNALSLENAEAQRRKSLVPPPTKKVTFEDYISASPGHPPVLGRSAISKTTTKVFKATLAMSQHFPLSVNALLNVLEVIAPFKHFNKLREFVQMKLPPGFPVKIDIPILPTVTARITFQDFELRDNIDEALFEIPTDYREDRNRFPDL</sequence>
<comment type="caution">
    <text evidence="1">The sequence shown here is derived from an EMBL/GenBank/DDBJ whole genome shotgun (WGS) entry which is preliminary data.</text>
</comment>
<protein>
    <submittedName>
        <fullName evidence="1">Uncharacterized protein</fullName>
    </submittedName>
</protein>
<evidence type="ECO:0000313" key="1">
    <source>
        <dbReference type="EMBL" id="KAG0432802.1"/>
    </source>
</evidence>
<reference evidence="1 2" key="1">
    <citation type="journal article" date="2020" name="Cell">
        <title>Large-Scale Comparative Analyses of Tick Genomes Elucidate Their Genetic Diversity and Vector Capacities.</title>
        <authorList>
            <consortium name="Tick Genome and Microbiome Consortium (TIGMIC)"/>
            <person name="Jia N."/>
            <person name="Wang J."/>
            <person name="Shi W."/>
            <person name="Du L."/>
            <person name="Sun Y."/>
            <person name="Zhan W."/>
            <person name="Jiang J.F."/>
            <person name="Wang Q."/>
            <person name="Zhang B."/>
            <person name="Ji P."/>
            <person name="Bell-Sakyi L."/>
            <person name="Cui X.M."/>
            <person name="Yuan T.T."/>
            <person name="Jiang B.G."/>
            <person name="Yang W.F."/>
            <person name="Lam T.T."/>
            <person name="Chang Q.C."/>
            <person name="Ding S.J."/>
            <person name="Wang X.J."/>
            <person name="Zhu J.G."/>
            <person name="Ruan X.D."/>
            <person name="Zhao L."/>
            <person name="Wei J.T."/>
            <person name="Ye R.Z."/>
            <person name="Que T.C."/>
            <person name="Du C.H."/>
            <person name="Zhou Y.H."/>
            <person name="Cheng J.X."/>
            <person name="Dai P.F."/>
            <person name="Guo W.B."/>
            <person name="Han X.H."/>
            <person name="Huang E.J."/>
            <person name="Li L.F."/>
            <person name="Wei W."/>
            <person name="Gao Y.C."/>
            <person name="Liu J.Z."/>
            <person name="Shao H.Z."/>
            <person name="Wang X."/>
            <person name="Wang C.C."/>
            <person name="Yang T.C."/>
            <person name="Huo Q.B."/>
            <person name="Li W."/>
            <person name="Chen H.Y."/>
            <person name="Chen S.E."/>
            <person name="Zhou L.G."/>
            <person name="Ni X.B."/>
            <person name="Tian J.H."/>
            <person name="Sheng Y."/>
            <person name="Liu T."/>
            <person name="Pan Y.S."/>
            <person name="Xia L.Y."/>
            <person name="Li J."/>
            <person name="Zhao F."/>
            <person name="Cao W.C."/>
        </authorList>
    </citation>
    <scope>NUCLEOTIDE SEQUENCE [LARGE SCALE GENOMIC DNA]</scope>
    <source>
        <strain evidence="1">Iper-2018</strain>
    </source>
</reference>
<dbReference type="Proteomes" id="UP000805193">
    <property type="component" value="Unassembled WGS sequence"/>
</dbReference>
<accession>A0AC60QHV7</accession>
<evidence type="ECO:0000313" key="2">
    <source>
        <dbReference type="Proteomes" id="UP000805193"/>
    </source>
</evidence>
<dbReference type="EMBL" id="JABSTQ010009115">
    <property type="protein sequence ID" value="KAG0432802.1"/>
    <property type="molecule type" value="Genomic_DNA"/>
</dbReference>
<organism evidence="1 2">
    <name type="scientific">Ixodes persulcatus</name>
    <name type="common">Taiga tick</name>
    <dbReference type="NCBI Taxonomy" id="34615"/>
    <lineage>
        <taxon>Eukaryota</taxon>
        <taxon>Metazoa</taxon>
        <taxon>Ecdysozoa</taxon>
        <taxon>Arthropoda</taxon>
        <taxon>Chelicerata</taxon>
        <taxon>Arachnida</taxon>
        <taxon>Acari</taxon>
        <taxon>Parasitiformes</taxon>
        <taxon>Ixodida</taxon>
        <taxon>Ixodoidea</taxon>
        <taxon>Ixodidae</taxon>
        <taxon>Ixodinae</taxon>
        <taxon>Ixodes</taxon>
    </lineage>
</organism>
<keyword evidence="2" id="KW-1185">Reference proteome</keyword>
<gene>
    <name evidence="1" type="ORF">HPB47_020506</name>
</gene>
<proteinExistence type="predicted"/>
<name>A0AC60QHV7_IXOPE</name>